<comment type="caution">
    <text evidence="8">The sequence shown here is derived from an EMBL/GenBank/DDBJ whole genome shotgun (WGS) entry which is preliminary data.</text>
</comment>
<keyword evidence="6" id="KW-0521">NADP</keyword>
<dbReference type="Pfam" id="PF01129">
    <property type="entry name" value="ART"/>
    <property type="match status" value="1"/>
</dbReference>
<dbReference type="SUPFAM" id="SSF117839">
    <property type="entry name" value="WWE domain"/>
    <property type="match status" value="1"/>
</dbReference>
<dbReference type="GO" id="GO:0016779">
    <property type="term" value="F:nucleotidyltransferase activity"/>
    <property type="evidence" value="ECO:0007669"/>
    <property type="project" value="UniProtKB-KW"/>
</dbReference>
<evidence type="ECO:0000256" key="1">
    <source>
        <dbReference type="ARBA" id="ARBA00009558"/>
    </source>
</evidence>
<evidence type="ECO:0000313" key="8">
    <source>
        <dbReference type="EMBL" id="CAF1034819.1"/>
    </source>
</evidence>
<dbReference type="Gene3D" id="3.30.720.50">
    <property type="match status" value="1"/>
</dbReference>
<dbReference type="EC" id="2.4.2.31" evidence="6"/>
<dbReference type="PROSITE" id="PS50918">
    <property type="entry name" value="WWE"/>
    <property type="match status" value="1"/>
</dbReference>
<dbReference type="Proteomes" id="UP000663832">
    <property type="component" value="Unassembled WGS sequence"/>
</dbReference>
<keyword evidence="6" id="KW-0520">NAD</keyword>
<dbReference type="PROSITE" id="PS51996">
    <property type="entry name" value="TR_MART"/>
    <property type="match status" value="1"/>
</dbReference>
<keyword evidence="3 6" id="KW-0808">Transferase</keyword>
<comment type="catalytic activity">
    <reaction evidence="5 6">
        <text>L-arginyl-[protein] + NAD(+) = N(omega)-(ADP-D-ribosyl)-L-arginyl-[protein] + nicotinamide + H(+)</text>
        <dbReference type="Rhea" id="RHEA:19149"/>
        <dbReference type="Rhea" id="RHEA-COMP:10532"/>
        <dbReference type="Rhea" id="RHEA-COMP:15087"/>
        <dbReference type="ChEBI" id="CHEBI:15378"/>
        <dbReference type="ChEBI" id="CHEBI:17154"/>
        <dbReference type="ChEBI" id="CHEBI:29965"/>
        <dbReference type="ChEBI" id="CHEBI:57540"/>
        <dbReference type="ChEBI" id="CHEBI:142554"/>
        <dbReference type="EC" id="2.4.2.31"/>
    </reaction>
</comment>
<keyword evidence="10" id="KW-1185">Reference proteome</keyword>
<sequence length="400" mass="46768">MANTKNASNISSTRFKWMWNSNADPFSKSESANWCYYSDVENLIIEEEFSAGKTHAMLDDYHIDFKNNVQISNNDVNKQRQVKRKIYTENESFLREDRFLPNPIAPDRPFGDRYGFISPFIKEVANHLNITKDQLPSKNKSIVPMIVDQAVLGIIEEGKKMSKQTEAEKLVKNLREKKDLGMKEVWRCCAYLYTLESFLYKKLNEVMRLIGSEQHEQIWRSKISTLGPFCLLLWDNPFNRKMIKPDTLLYRGANVPDELITSFKEECEKSWHTFQAFTSCSRNRKVAEGFGNVLFIMKTLVAFTVDLSSLSQYPDEEEELLFPGVSFTIDRMEFDEKKKKHLIYLTLQQRHNKFDRHKLGKSSNPSYAKHLKNGLDRSTNLRLDRDDDSADHDGYDDDWD</sequence>
<evidence type="ECO:0000256" key="6">
    <source>
        <dbReference type="RuleBase" id="RU361228"/>
    </source>
</evidence>
<dbReference type="Proteomes" id="UP000663877">
    <property type="component" value="Unassembled WGS sequence"/>
</dbReference>
<keyword evidence="2 6" id="KW-0328">Glycosyltransferase</keyword>
<dbReference type="InterPro" id="IPR000768">
    <property type="entry name" value="ART"/>
</dbReference>
<dbReference type="Pfam" id="PF02825">
    <property type="entry name" value="WWE"/>
    <property type="match status" value="1"/>
</dbReference>
<evidence type="ECO:0000256" key="5">
    <source>
        <dbReference type="ARBA" id="ARBA00047597"/>
    </source>
</evidence>
<evidence type="ECO:0000256" key="3">
    <source>
        <dbReference type="ARBA" id="ARBA00022679"/>
    </source>
</evidence>
<dbReference type="EMBL" id="CAJNOI010001820">
    <property type="protein sequence ID" value="CAF1441228.1"/>
    <property type="molecule type" value="Genomic_DNA"/>
</dbReference>
<dbReference type="Gene3D" id="3.90.176.10">
    <property type="entry name" value="Toxin ADP-ribosyltransferase, Chain A, domain 1"/>
    <property type="match status" value="1"/>
</dbReference>
<dbReference type="InterPro" id="IPR037197">
    <property type="entry name" value="WWE_dom_sf"/>
</dbReference>
<dbReference type="AlphaFoldDB" id="A0A814JAF5"/>
<evidence type="ECO:0000313" key="9">
    <source>
        <dbReference type="EMBL" id="CAF1441228.1"/>
    </source>
</evidence>
<evidence type="ECO:0000313" key="10">
    <source>
        <dbReference type="Proteomes" id="UP000663832"/>
    </source>
</evidence>
<feature type="domain" description="WWE" evidence="7">
    <location>
        <begin position="3"/>
        <end position="84"/>
    </location>
</feature>
<dbReference type="InterPro" id="IPR004170">
    <property type="entry name" value="WWE_dom"/>
</dbReference>
<dbReference type="GO" id="GO:0106274">
    <property type="term" value="F:NAD+-protein-arginine ADP-ribosyltransferase activity"/>
    <property type="evidence" value="ECO:0007669"/>
    <property type="project" value="UniProtKB-EC"/>
</dbReference>
<protein>
    <recommendedName>
        <fullName evidence="6">NAD(P)(+)--arginine ADP-ribosyltransferase</fullName>
        <ecNumber evidence="6">2.4.2.31</ecNumber>
    </recommendedName>
    <alternativeName>
        <fullName evidence="6">Mono(ADP-ribosyl)transferase</fullName>
    </alternativeName>
</protein>
<organism evidence="8 10">
    <name type="scientific">Adineta steineri</name>
    <dbReference type="NCBI Taxonomy" id="433720"/>
    <lineage>
        <taxon>Eukaryota</taxon>
        <taxon>Metazoa</taxon>
        <taxon>Spiralia</taxon>
        <taxon>Gnathifera</taxon>
        <taxon>Rotifera</taxon>
        <taxon>Eurotatoria</taxon>
        <taxon>Bdelloidea</taxon>
        <taxon>Adinetida</taxon>
        <taxon>Adinetidae</taxon>
        <taxon>Adineta</taxon>
    </lineage>
</organism>
<accession>A0A814JAF5</accession>
<reference evidence="8" key="1">
    <citation type="submission" date="2021-02" db="EMBL/GenBank/DDBJ databases">
        <authorList>
            <person name="Nowell W R."/>
        </authorList>
    </citation>
    <scope>NUCLEOTIDE SEQUENCE</scope>
</reference>
<dbReference type="OrthoDB" id="423533at2759"/>
<proteinExistence type="inferred from homology"/>
<comment type="similarity">
    <text evidence="1 6">Belongs to the Arg-specific ADP-ribosyltransferase family.</text>
</comment>
<evidence type="ECO:0000256" key="4">
    <source>
        <dbReference type="ARBA" id="ARBA00022695"/>
    </source>
</evidence>
<keyword evidence="4" id="KW-0548">Nucleotidyltransferase</keyword>
<evidence type="ECO:0000259" key="7">
    <source>
        <dbReference type="PROSITE" id="PS50918"/>
    </source>
</evidence>
<dbReference type="EMBL" id="CAJNOM010000094">
    <property type="protein sequence ID" value="CAF1034819.1"/>
    <property type="molecule type" value="Genomic_DNA"/>
</dbReference>
<evidence type="ECO:0000256" key="2">
    <source>
        <dbReference type="ARBA" id="ARBA00022676"/>
    </source>
</evidence>
<name>A0A814JAF5_9BILA</name>
<dbReference type="SUPFAM" id="SSF56399">
    <property type="entry name" value="ADP-ribosylation"/>
    <property type="match status" value="1"/>
</dbReference>
<gene>
    <name evidence="9" type="ORF">BJG266_LOCUS39899</name>
    <name evidence="8" type="ORF">QVE165_LOCUS16744</name>
</gene>